<evidence type="ECO:0000256" key="1">
    <source>
        <dbReference type="SAM" id="MobiDB-lite"/>
    </source>
</evidence>
<dbReference type="EMBL" id="JAYMGO010000009">
    <property type="protein sequence ID" value="KAL1267540.1"/>
    <property type="molecule type" value="Genomic_DNA"/>
</dbReference>
<comment type="caution">
    <text evidence="3">The sequence shown here is derived from an EMBL/GenBank/DDBJ whole genome shotgun (WGS) entry which is preliminary data.</text>
</comment>
<dbReference type="PANTHER" id="PTHR45749">
    <property type="match status" value="1"/>
</dbReference>
<dbReference type="InterPro" id="IPR025398">
    <property type="entry name" value="DUF4371"/>
</dbReference>
<evidence type="ECO:0000313" key="3">
    <source>
        <dbReference type="EMBL" id="KAL1267540.1"/>
    </source>
</evidence>
<accession>A0ABR3MSB9</accession>
<reference evidence="3 4" key="1">
    <citation type="submission" date="2023-09" db="EMBL/GenBank/DDBJ databases">
        <authorList>
            <person name="Wang M."/>
        </authorList>
    </citation>
    <scope>NUCLEOTIDE SEQUENCE [LARGE SCALE GENOMIC DNA]</scope>
    <source>
        <strain evidence="3">GT-2023</strain>
        <tissue evidence="3">Liver</tissue>
    </source>
</reference>
<dbReference type="Proteomes" id="UP001558613">
    <property type="component" value="Unassembled WGS sequence"/>
</dbReference>
<dbReference type="InterPro" id="IPR006580">
    <property type="entry name" value="Znf_TTF"/>
</dbReference>
<proteinExistence type="predicted"/>
<keyword evidence="4" id="KW-1185">Reference proteome</keyword>
<dbReference type="Pfam" id="PF14291">
    <property type="entry name" value="DUF4371"/>
    <property type="match status" value="1"/>
</dbReference>
<evidence type="ECO:0000259" key="2">
    <source>
        <dbReference type="SMART" id="SM00597"/>
    </source>
</evidence>
<name>A0ABR3MSB9_9TELE</name>
<feature type="region of interest" description="Disordered" evidence="1">
    <location>
        <begin position="45"/>
        <end position="75"/>
    </location>
</feature>
<sequence>MDIRNWLKRPPSKVADASVDIEVSSNNRGGCSADINVSCCSTSCLESDSLPSTSTTPACSRRKGPDEDNGVPNDLGTDSPCQVILEKYPVSIFSGKKRSFSSNWFKGRKWLEYSVKADALFCFACRKFRTGAGASDSAFTTSGFRDWKHALGTEKGLGKHARSKEHIACMTLWMDKEDRSQKGLEISTLVNTDQLQRNRYYLSSIIDMIEFLCANQLPLRGDQDAFSSLSDGGSGLSLSLFEYTLRKDPELRNVVKTIPHNATYTSHEIQNQIIEVMSTLVTEEIVREVGDAFYTVKVDGTRDPTGTENVSIVIRFVDDNFEVKERLLSVTTAAHGDATTLTETIIEELTKAGLTTDRILSQVYDGAAVMSGKHGGVQKLLQDRLGRNIPYTHCFNHKLHLVVVHALSTESEVLDFFGVCDLLYKFIRKPTVAVHYKCEKLKRLLDQRWTGHLDTVSVILKSLGDIRSLLVDVSNDRAYGTDIRVEATGLVRSVTEPNFSFIAVMVHKILKLLEPANKMLQAENTDLLSAIKFVNFAADCVQKLRSDDEFSEIWRISCDLVSEETRPNKRQRTMSKKLEHYSVEETVGQHERYDETELRRLFFSAVDAVSGEMAARFGECNGKLIQALAALDPAGESFLDKTKLKPLLDLTGAELVDSENAVAKKFLCTEIDALPNETWTVAKILTKFGKTLMTMPSVVTAFKHGLTLGASTAMCENSFSTLKRIFSEQRRSMLHSRKAHLIKLAFEKDLTRKCTNEWKERVLRRFNSIKCRRLQLF</sequence>
<feature type="domain" description="TTF-type" evidence="2">
    <location>
        <begin position="96"/>
        <end position="185"/>
    </location>
</feature>
<protein>
    <recommendedName>
        <fullName evidence="2">TTF-type domain-containing protein</fullName>
    </recommendedName>
</protein>
<dbReference type="SMART" id="SM00597">
    <property type="entry name" value="ZnF_TTF"/>
    <property type="match status" value="1"/>
</dbReference>
<gene>
    <name evidence="3" type="ORF">QQF64_032903</name>
</gene>
<dbReference type="PANTHER" id="PTHR45749:SF37">
    <property type="entry name" value="OS05G0311600 PROTEIN"/>
    <property type="match status" value="1"/>
</dbReference>
<dbReference type="SUPFAM" id="SSF53098">
    <property type="entry name" value="Ribonuclease H-like"/>
    <property type="match status" value="1"/>
</dbReference>
<organism evidence="3 4">
    <name type="scientific">Cirrhinus molitorella</name>
    <name type="common">mud carp</name>
    <dbReference type="NCBI Taxonomy" id="172907"/>
    <lineage>
        <taxon>Eukaryota</taxon>
        <taxon>Metazoa</taxon>
        <taxon>Chordata</taxon>
        <taxon>Craniata</taxon>
        <taxon>Vertebrata</taxon>
        <taxon>Euteleostomi</taxon>
        <taxon>Actinopterygii</taxon>
        <taxon>Neopterygii</taxon>
        <taxon>Teleostei</taxon>
        <taxon>Ostariophysi</taxon>
        <taxon>Cypriniformes</taxon>
        <taxon>Cyprinidae</taxon>
        <taxon>Labeoninae</taxon>
        <taxon>Labeonini</taxon>
        <taxon>Cirrhinus</taxon>
    </lineage>
</organism>
<evidence type="ECO:0000313" key="4">
    <source>
        <dbReference type="Proteomes" id="UP001558613"/>
    </source>
</evidence>
<dbReference type="InterPro" id="IPR012337">
    <property type="entry name" value="RNaseH-like_sf"/>
</dbReference>
<feature type="compositionally biased region" description="Polar residues" evidence="1">
    <location>
        <begin position="45"/>
        <end position="58"/>
    </location>
</feature>